<gene>
    <name evidence="1" type="ORF">JCM9140_4000</name>
</gene>
<sequence>MYQHPLKQARPFNKKVISYDHKLAPMLIRNELLSIIPANIEHIYIAGIGSNLINGDSLGPFVGTLLENIYCEHLTIIGSLQSPLDAQTLTEQISHLSFSPNSFVIAVDSVLGPKNYVNTIVIRDGALLPGEGLGQNLPAVGDCSVMGVVLEDNPALESSLFYTNLHMIYTMALTIARGISLAVRQYFHYPLDQPILIANH</sequence>
<dbReference type="OrthoDB" id="2972479at2"/>
<dbReference type="InterPro" id="IPR009665">
    <property type="entry name" value="YyaC"/>
</dbReference>
<evidence type="ECO:0000313" key="2">
    <source>
        <dbReference type="Proteomes" id="UP000018890"/>
    </source>
</evidence>
<evidence type="ECO:0000313" key="1">
    <source>
        <dbReference type="EMBL" id="GAE27839.1"/>
    </source>
</evidence>
<dbReference type="InterPro" id="IPR023430">
    <property type="entry name" value="Pept_HybD-like_dom_sf"/>
</dbReference>
<dbReference type="STRING" id="1236970.JCM9140_4000"/>
<dbReference type="RefSeq" id="WP_081727763.1">
    <property type="nucleotide sequence ID" value="NZ_BAUT01000067.1"/>
</dbReference>
<dbReference type="AlphaFoldDB" id="W4Q8V5"/>
<keyword evidence="2" id="KW-1185">Reference proteome</keyword>
<accession>W4Q8V5</accession>
<protein>
    <recommendedName>
        <fullName evidence="3">Spore protease GPR related protein</fullName>
    </recommendedName>
</protein>
<proteinExistence type="predicted"/>
<dbReference type="Pfam" id="PF06866">
    <property type="entry name" value="DUF1256"/>
    <property type="match status" value="1"/>
</dbReference>
<dbReference type="EMBL" id="BAUT01000067">
    <property type="protein sequence ID" value="GAE27839.1"/>
    <property type="molecule type" value="Genomic_DNA"/>
</dbReference>
<name>W4Q8V5_9BACI</name>
<dbReference type="Proteomes" id="UP000018890">
    <property type="component" value="Unassembled WGS sequence"/>
</dbReference>
<dbReference type="NCBIfam" id="TIGR02841">
    <property type="entry name" value="spore_YyaC"/>
    <property type="match status" value="1"/>
</dbReference>
<organism evidence="1 2">
    <name type="scientific">Halalkalibacter wakoensis JCM 9140</name>
    <dbReference type="NCBI Taxonomy" id="1236970"/>
    <lineage>
        <taxon>Bacteria</taxon>
        <taxon>Bacillati</taxon>
        <taxon>Bacillota</taxon>
        <taxon>Bacilli</taxon>
        <taxon>Bacillales</taxon>
        <taxon>Bacillaceae</taxon>
        <taxon>Halalkalibacter</taxon>
    </lineage>
</organism>
<dbReference type="SUPFAM" id="SSF53163">
    <property type="entry name" value="HybD-like"/>
    <property type="match status" value="1"/>
</dbReference>
<evidence type="ECO:0008006" key="3">
    <source>
        <dbReference type="Google" id="ProtNLM"/>
    </source>
</evidence>
<comment type="caution">
    <text evidence="1">The sequence shown here is derived from an EMBL/GenBank/DDBJ whole genome shotgun (WGS) entry which is preliminary data.</text>
</comment>
<reference evidence="1" key="1">
    <citation type="journal article" date="2014" name="Genome Announc.">
        <title>Draft Genome Sequences of Three Alkaliphilic Bacillus Strains, Bacillus wakoensis JCM 9140T, Bacillus akibai JCM 9157T, and Bacillus hemicellulosilyticus JCM 9152T.</title>
        <authorList>
            <person name="Yuki M."/>
            <person name="Oshima K."/>
            <person name="Suda W."/>
            <person name="Oshida Y."/>
            <person name="Kitamura K."/>
            <person name="Iida T."/>
            <person name="Hattori M."/>
            <person name="Ohkuma M."/>
        </authorList>
    </citation>
    <scope>NUCLEOTIDE SEQUENCE [LARGE SCALE GENOMIC DNA]</scope>
    <source>
        <strain evidence="1">JCM 9140</strain>
    </source>
</reference>